<sequence length="120" mass="13775">MKLDVPYPPTIRLTSSDVFDNKGKPQIDKLKQHFTLEGRVTDDVALKLINDGAALLREEKNILEIEAPVTGIIYIEPFVYINFFIIPLTYSFFVNCKFSICLLYFLLNLLSTLVLITYII</sequence>
<dbReference type="InterPro" id="IPR029052">
    <property type="entry name" value="Metallo-depent_PP-like"/>
</dbReference>
<gene>
    <name evidence="2" type="ORF">PXEA_LOCUS19201</name>
</gene>
<dbReference type="Gene3D" id="3.60.21.10">
    <property type="match status" value="1"/>
</dbReference>
<evidence type="ECO:0000313" key="3">
    <source>
        <dbReference type="Proteomes" id="UP000784294"/>
    </source>
</evidence>
<evidence type="ECO:0000313" key="2">
    <source>
        <dbReference type="EMBL" id="VEL25761.1"/>
    </source>
</evidence>
<dbReference type="GO" id="GO:0033192">
    <property type="term" value="F:calmodulin-dependent protein phosphatase activity"/>
    <property type="evidence" value="ECO:0007669"/>
    <property type="project" value="InterPro"/>
</dbReference>
<feature type="transmembrane region" description="Helical" evidence="1">
    <location>
        <begin position="72"/>
        <end position="93"/>
    </location>
</feature>
<dbReference type="OrthoDB" id="5593063at2759"/>
<keyword evidence="1" id="KW-0812">Transmembrane</keyword>
<protein>
    <submittedName>
        <fullName evidence="2">Uncharacterized protein</fullName>
    </submittedName>
</protein>
<dbReference type="SUPFAM" id="SSF56300">
    <property type="entry name" value="Metallo-dependent phosphatases"/>
    <property type="match status" value="1"/>
</dbReference>
<feature type="transmembrane region" description="Helical" evidence="1">
    <location>
        <begin position="100"/>
        <end position="119"/>
    </location>
</feature>
<reference evidence="2" key="1">
    <citation type="submission" date="2018-11" db="EMBL/GenBank/DDBJ databases">
        <authorList>
            <consortium name="Pathogen Informatics"/>
        </authorList>
    </citation>
    <scope>NUCLEOTIDE SEQUENCE</scope>
</reference>
<dbReference type="AlphaFoldDB" id="A0A448X1M9"/>
<dbReference type="GO" id="GO:0097720">
    <property type="term" value="P:calcineurin-mediated signaling"/>
    <property type="evidence" value="ECO:0007669"/>
    <property type="project" value="InterPro"/>
</dbReference>
<keyword evidence="3" id="KW-1185">Reference proteome</keyword>
<proteinExistence type="predicted"/>
<comment type="caution">
    <text evidence="2">The sequence shown here is derived from an EMBL/GenBank/DDBJ whole genome shotgun (WGS) entry which is preliminary data.</text>
</comment>
<accession>A0A448X1M9</accession>
<keyword evidence="1" id="KW-0472">Membrane</keyword>
<organism evidence="2 3">
    <name type="scientific">Protopolystoma xenopodis</name>
    <dbReference type="NCBI Taxonomy" id="117903"/>
    <lineage>
        <taxon>Eukaryota</taxon>
        <taxon>Metazoa</taxon>
        <taxon>Spiralia</taxon>
        <taxon>Lophotrochozoa</taxon>
        <taxon>Platyhelminthes</taxon>
        <taxon>Monogenea</taxon>
        <taxon>Polyopisthocotylea</taxon>
        <taxon>Polystomatidea</taxon>
        <taxon>Polystomatidae</taxon>
        <taxon>Protopolystoma</taxon>
    </lineage>
</organism>
<evidence type="ECO:0000256" key="1">
    <source>
        <dbReference type="SAM" id="Phobius"/>
    </source>
</evidence>
<name>A0A448X1M9_9PLAT</name>
<dbReference type="PANTHER" id="PTHR45673">
    <property type="entry name" value="SERINE/THREONINE-PROTEIN PHOSPHATASE 2B CATALYTIC SUBUNIT 1-RELATED"/>
    <property type="match status" value="1"/>
</dbReference>
<dbReference type="InterPro" id="IPR043360">
    <property type="entry name" value="PP2B"/>
</dbReference>
<dbReference type="Proteomes" id="UP000784294">
    <property type="component" value="Unassembled WGS sequence"/>
</dbReference>
<keyword evidence="1" id="KW-1133">Transmembrane helix</keyword>
<dbReference type="EMBL" id="CAAALY010076074">
    <property type="protein sequence ID" value="VEL25761.1"/>
    <property type="molecule type" value="Genomic_DNA"/>
</dbReference>